<proteinExistence type="predicted"/>
<reference evidence="1 2" key="1">
    <citation type="submission" date="2017-05" db="EMBL/GenBank/DDBJ databases">
        <authorList>
            <person name="Song R."/>
            <person name="Chenine A.L."/>
            <person name="Ruprecht R.M."/>
        </authorList>
    </citation>
    <scope>NUCLEOTIDE SEQUENCE [LARGE SCALE GENOMIC DNA]</scope>
    <source>
        <strain evidence="1 2">CECT 8663</strain>
    </source>
</reference>
<accession>A0A238K8Z9</accession>
<dbReference type="Proteomes" id="UP000220836">
    <property type="component" value="Unassembled WGS sequence"/>
</dbReference>
<name>A0A238K8Z9_9RHOB</name>
<evidence type="ECO:0000313" key="2">
    <source>
        <dbReference type="Proteomes" id="UP000220836"/>
    </source>
</evidence>
<sequence length="146" mass="16573">MFRFLKTLFSKPEKGRLARALERLDISAEAFRSAAEKCGPPQSQVFWQLAGATSDLRNKVAADPAQITPLRKLIVFFIPKMSELTNRWARLAELNPLEAADPNALAEFQNYLTLIRTAERACLSKQYSDLHASMKTVETQLDRYAR</sequence>
<protein>
    <submittedName>
        <fullName evidence="1">Uncharacterized protein</fullName>
    </submittedName>
</protein>
<keyword evidence="2" id="KW-1185">Reference proteome</keyword>
<dbReference type="OrthoDB" id="7866079at2"/>
<dbReference type="AlphaFoldDB" id="A0A238K8Z9"/>
<dbReference type="EMBL" id="FXYH01000004">
    <property type="protein sequence ID" value="SMX38446.1"/>
    <property type="molecule type" value="Genomic_DNA"/>
</dbReference>
<evidence type="ECO:0000313" key="1">
    <source>
        <dbReference type="EMBL" id="SMX38446.1"/>
    </source>
</evidence>
<organism evidence="1 2">
    <name type="scientific">Pelagimonas varians</name>
    <dbReference type="NCBI Taxonomy" id="696760"/>
    <lineage>
        <taxon>Bacteria</taxon>
        <taxon>Pseudomonadati</taxon>
        <taxon>Pseudomonadota</taxon>
        <taxon>Alphaproteobacteria</taxon>
        <taxon>Rhodobacterales</taxon>
        <taxon>Roseobacteraceae</taxon>
        <taxon>Pelagimonas</taxon>
    </lineage>
</organism>
<gene>
    <name evidence="1" type="ORF">PEV8663_01308</name>
</gene>
<dbReference type="RefSeq" id="WP_097803851.1">
    <property type="nucleotide sequence ID" value="NZ_FXYH01000004.1"/>
</dbReference>